<dbReference type="InterPro" id="IPR049730">
    <property type="entry name" value="SNF2/RAD54-like_C"/>
</dbReference>
<keyword evidence="4" id="KW-0067">ATP-binding</keyword>
<keyword evidence="8" id="KW-1185">Reference proteome</keyword>
<dbReference type="GO" id="GO:0005524">
    <property type="term" value="F:ATP binding"/>
    <property type="evidence" value="ECO:0007669"/>
    <property type="project" value="UniProtKB-KW"/>
</dbReference>
<evidence type="ECO:0000256" key="2">
    <source>
        <dbReference type="ARBA" id="ARBA00022801"/>
    </source>
</evidence>
<accession>A0A2A9DTK7</accession>
<dbReference type="InterPro" id="IPR038718">
    <property type="entry name" value="SNF2-like_sf"/>
</dbReference>
<name>A0A2A9DTK7_9MICO</name>
<feature type="domain" description="Helicase ATP-binding" evidence="5">
    <location>
        <begin position="129"/>
        <end position="297"/>
    </location>
</feature>
<dbReference type="InterPro" id="IPR014001">
    <property type="entry name" value="Helicase_ATP-bd"/>
</dbReference>
<evidence type="ECO:0000256" key="1">
    <source>
        <dbReference type="ARBA" id="ARBA00022741"/>
    </source>
</evidence>
<dbReference type="Gene3D" id="3.40.50.10810">
    <property type="entry name" value="Tandem AAA-ATPase domain"/>
    <property type="match status" value="1"/>
</dbReference>
<dbReference type="SMART" id="SM00490">
    <property type="entry name" value="HELICc"/>
    <property type="match status" value="1"/>
</dbReference>
<dbReference type="Gene3D" id="3.40.50.300">
    <property type="entry name" value="P-loop containing nucleotide triphosphate hydrolases"/>
    <property type="match status" value="1"/>
</dbReference>
<dbReference type="PANTHER" id="PTHR45766">
    <property type="entry name" value="DNA ANNEALING HELICASE AND ENDONUCLEASE ZRANB3 FAMILY MEMBER"/>
    <property type="match status" value="1"/>
</dbReference>
<dbReference type="SUPFAM" id="SSF52540">
    <property type="entry name" value="P-loop containing nucleoside triphosphate hydrolases"/>
    <property type="match status" value="2"/>
</dbReference>
<dbReference type="Pfam" id="PF00271">
    <property type="entry name" value="Helicase_C"/>
    <property type="match status" value="1"/>
</dbReference>
<dbReference type="InterPro" id="IPR057342">
    <property type="entry name" value="DEXDc_RapA"/>
</dbReference>
<evidence type="ECO:0000256" key="3">
    <source>
        <dbReference type="ARBA" id="ARBA00022806"/>
    </source>
</evidence>
<dbReference type="EMBL" id="PDJE01000001">
    <property type="protein sequence ID" value="PFG29924.1"/>
    <property type="molecule type" value="Genomic_DNA"/>
</dbReference>
<dbReference type="CDD" id="cd18011">
    <property type="entry name" value="DEXDc_RapA"/>
    <property type="match status" value="1"/>
</dbReference>
<dbReference type="Pfam" id="PF00176">
    <property type="entry name" value="SNF2-rel_dom"/>
    <property type="match status" value="1"/>
</dbReference>
<sequence length="960" mass="106376">MTNTALTASPKSQLNVAPGSTVIVRDAEWIVTSTEMTQDGMKVSVQGLSELVRDTSAVFYESLDTIAPLDPREARVVADTSAGYKRARLWLDATLRKGAIPLNEGKLTVSTRMLSDTLEYQRSAVLKALDPANLRPRILIADAVGLGKTIEIGMILSELVRRGRGDRTLIVTPKHVLEQMQHEMWTRFGLPFVRLDSVGIQRVRQQLPATRNPFSLYKRVIISIDTLKQEKYLAHLKKHRWDAVVIDESHNITGATQNNRLARILAENAEALLLASATPHNGKAESFAEMMRLLEPTAVTPNGEVIPSEVERLVIRRHRNSPEVRDEVGDDWAERMPLQNFRVDASPAENAVADELAEVWLHPDSGSSPYSGSVKGLFPWTLAKAFLSSPAALAESVSERIRRLGTELTSEQRRERDALEHLGELAQVSLQQPSAKYNRLVEYMRHVGISKSSSERIVVFSERVATLGWLRSNIMKDFGLAADQVEVLHGGLSDVEQQEIVESFKQSSSRIRVLITGDVASEGVNLHSQCHELVHFDIPWSLIRIEQRNGRIDRYGQRKRPQITTLLLTPSNDKFTGDVRVLKRLLEREEEAHQQLGDSGSLMGMYSAEAEEKAIMTVLDRGSDLDTVVPTVEKAFAATGDAIGALLANIAAASSETAVEKEEPYKGSGLFASDLDYLTTALSEVYSTPAANESHGGVSWREHREHGTAELTPPRDLAQRLKVLPQSYLTARNVTEHFALATTRQRASALLKDAVNSPDSTTIWPEAHYLGPLHPILDWMSDRALSELSRNEVFAVQTSVSHPTVLVQGSLTNRRGQVVALSFMTVAFPNPDNPSFALVETHGNARAAIEEMGLTTSLVNTGRPLDIGTAQRLVPVAYAKAESNIEEVVRSSREDITNRVSAWRDRVDEWKSDAATLTQIHSLRSRAHTVDQEREIAESMLPNQRLIRPLLVAMPADEEA</sequence>
<evidence type="ECO:0000313" key="8">
    <source>
        <dbReference type="Proteomes" id="UP000221369"/>
    </source>
</evidence>
<proteinExistence type="predicted"/>
<evidence type="ECO:0000313" key="7">
    <source>
        <dbReference type="EMBL" id="PFG29924.1"/>
    </source>
</evidence>
<protein>
    <submittedName>
        <fullName evidence="7">SNF2 domain-containing protein</fullName>
    </submittedName>
</protein>
<dbReference type="AlphaFoldDB" id="A0A2A9DTK7"/>
<feature type="domain" description="Helicase C-terminal" evidence="6">
    <location>
        <begin position="436"/>
        <end position="604"/>
    </location>
</feature>
<keyword evidence="1" id="KW-0547">Nucleotide-binding</keyword>
<comment type="caution">
    <text evidence="7">The sequence shown here is derived from an EMBL/GenBank/DDBJ whole genome shotgun (WGS) entry which is preliminary data.</text>
</comment>
<dbReference type="GO" id="GO:0004386">
    <property type="term" value="F:helicase activity"/>
    <property type="evidence" value="ECO:0007669"/>
    <property type="project" value="UniProtKB-KW"/>
</dbReference>
<reference evidence="7 8" key="1">
    <citation type="submission" date="2017-10" db="EMBL/GenBank/DDBJ databases">
        <title>Sequencing the genomes of 1000 actinobacteria strains.</title>
        <authorList>
            <person name="Klenk H.-P."/>
        </authorList>
    </citation>
    <scope>NUCLEOTIDE SEQUENCE [LARGE SCALE GENOMIC DNA]</scope>
    <source>
        <strain evidence="7 8">DSM 21798</strain>
    </source>
</reference>
<dbReference type="GO" id="GO:0016787">
    <property type="term" value="F:hydrolase activity"/>
    <property type="evidence" value="ECO:0007669"/>
    <property type="project" value="UniProtKB-KW"/>
</dbReference>
<organism evidence="7 8">
    <name type="scientific">Paramicrobacterium agarici</name>
    <dbReference type="NCBI Taxonomy" id="630514"/>
    <lineage>
        <taxon>Bacteria</taxon>
        <taxon>Bacillati</taxon>
        <taxon>Actinomycetota</taxon>
        <taxon>Actinomycetes</taxon>
        <taxon>Micrococcales</taxon>
        <taxon>Microbacteriaceae</taxon>
        <taxon>Paramicrobacterium</taxon>
    </lineage>
</organism>
<dbReference type="Proteomes" id="UP000221369">
    <property type="component" value="Unassembled WGS sequence"/>
</dbReference>
<dbReference type="SMART" id="SM00487">
    <property type="entry name" value="DEXDc"/>
    <property type="match status" value="1"/>
</dbReference>
<dbReference type="PROSITE" id="PS51194">
    <property type="entry name" value="HELICASE_CTER"/>
    <property type="match status" value="1"/>
</dbReference>
<evidence type="ECO:0000259" key="6">
    <source>
        <dbReference type="PROSITE" id="PS51194"/>
    </source>
</evidence>
<gene>
    <name evidence="7" type="ORF">ATJ78_0843</name>
</gene>
<dbReference type="PROSITE" id="PS51192">
    <property type="entry name" value="HELICASE_ATP_BIND_1"/>
    <property type="match status" value="1"/>
</dbReference>
<keyword evidence="3" id="KW-0347">Helicase</keyword>
<evidence type="ECO:0000259" key="5">
    <source>
        <dbReference type="PROSITE" id="PS51192"/>
    </source>
</evidence>
<dbReference type="InterPro" id="IPR000330">
    <property type="entry name" value="SNF2_N"/>
</dbReference>
<dbReference type="PANTHER" id="PTHR45766:SF6">
    <property type="entry name" value="SWI_SNF-RELATED MATRIX-ASSOCIATED ACTIN-DEPENDENT REGULATOR OF CHROMATIN SUBFAMILY A-LIKE PROTEIN 1"/>
    <property type="match status" value="1"/>
</dbReference>
<dbReference type="RefSeq" id="WP_245836197.1">
    <property type="nucleotide sequence ID" value="NZ_PDJE01000001.1"/>
</dbReference>
<evidence type="ECO:0000256" key="4">
    <source>
        <dbReference type="ARBA" id="ARBA00022840"/>
    </source>
</evidence>
<dbReference type="InterPro" id="IPR001650">
    <property type="entry name" value="Helicase_C-like"/>
</dbReference>
<dbReference type="InterPro" id="IPR027417">
    <property type="entry name" value="P-loop_NTPase"/>
</dbReference>
<dbReference type="CDD" id="cd18793">
    <property type="entry name" value="SF2_C_SNF"/>
    <property type="match status" value="1"/>
</dbReference>
<keyword evidence="2" id="KW-0378">Hydrolase</keyword>